<dbReference type="AlphaFoldDB" id="A0A2J6TJT4"/>
<reference evidence="4 5" key="1">
    <citation type="submission" date="2016-04" db="EMBL/GenBank/DDBJ databases">
        <title>A degradative enzymes factory behind the ericoid mycorrhizal symbiosis.</title>
        <authorList>
            <consortium name="DOE Joint Genome Institute"/>
            <person name="Martino E."/>
            <person name="Morin E."/>
            <person name="Grelet G."/>
            <person name="Kuo A."/>
            <person name="Kohler A."/>
            <person name="Daghino S."/>
            <person name="Barry K."/>
            <person name="Choi C."/>
            <person name="Cichocki N."/>
            <person name="Clum A."/>
            <person name="Copeland A."/>
            <person name="Hainaut M."/>
            <person name="Haridas S."/>
            <person name="Labutti K."/>
            <person name="Lindquist E."/>
            <person name="Lipzen A."/>
            <person name="Khouja H.-R."/>
            <person name="Murat C."/>
            <person name="Ohm R."/>
            <person name="Olson A."/>
            <person name="Spatafora J."/>
            <person name="Veneault-Fourrey C."/>
            <person name="Henrissat B."/>
            <person name="Grigoriev I."/>
            <person name="Martin F."/>
            <person name="Perotto S."/>
        </authorList>
    </citation>
    <scope>NUCLEOTIDE SEQUENCE [LARGE SCALE GENOMIC DNA]</scope>
    <source>
        <strain evidence="4 5">E</strain>
    </source>
</reference>
<dbReference type="InterPro" id="IPR000639">
    <property type="entry name" value="Epox_hydrolase-like"/>
</dbReference>
<comment type="similarity">
    <text evidence="2">Belongs to the AB hydrolase superfamily. Epoxide hydrolase family.</text>
</comment>
<dbReference type="Gene3D" id="3.40.50.1820">
    <property type="entry name" value="alpha/beta hydrolase"/>
    <property type="match status" value="1"/>
</dbReference>
<dbReference type="InterPro" id="IPR029058">
    <property type="entry name" value="AB_hydrolase_fold"/>
</dbReference>
<organism evidence="4 5">
    <name type="scientific">Hyaloscypha bicolor E</name>
    <dbReference type="NCBI Taxonomy" id="1095630"/>
    <lineage>
        <taxon>Eukaryota</taxon>
        <taxon>Fungi</taxon>
        <taxon>Dikarya</taxon>
        <taxon>Ascomycota</taxon>
        <taxon>Pezizomycotina</taxon>
        <taxon>Leotiomycetes</taxon>
        <taxon>Helotiales</taxon>
        <taxon>Hyaloscyphaceae</taxon>
        <taxon>Hyaloscypha</taxon>
        <taxon>Hyaloscypha bicolor</taxon>
    </lineage>
</organism>
<keyword evidence="1 4" id="KW-0378">Hydrolase</keyword>
<dbReference type="GeneID" id="36596457"/>
<proteinExistence type="inferred from homology"/>
<dbReference type="EMBL" id="KZ613782">
    <property type="protein sequence ID" value="PMD63274.1"/>
    <property type="molecule type" value="Genomic_DNA"/>
</dbReference>
<dbReference type="Pfam" id="PF00561">
    <property type="entry name" value="Abhydrolase_1"/>
    <property type="match status" value="1"/>
</dbReference>
<dbReference type="OrthoDB" id="408373at2759"/>
<dbReference type="SUPFAM" id="SSF53474">
    <property type="entry name" value="alpha/beta-Hydrolases"/>
    <property type="match status" value="1"/>
</dbReference>
<keyword evidence="5" id="KW-1185">Reference proteome</keyword>
<dbReference type="PRINTS" id="PR00412">
    <property type="entry name" value="EPOXHYDRLASE"/>
</dbReference>
<evidence type="ECO:0000259" key="3">
    <source>
        <dbReference type="Pfam" id="PF00561"/>
    </source>
</evidence>
<dbReference type="InParanoid" id="A0A2J6TJT4"/>
<accession>A0A2J6TJT4</accession>
<evidence type="ECO:0000256" key="2">
    <source>
        <dbReference type="ARBA" id="ARBA00038334"/>
    </source>
</evidence>
<dbReference type="PANTHER" id="PTHR43329">
    <property type="entry name" value="EPOXIDE HYDROLASE"/>
    <property type="match status" value="1"/>
</dbReference>
<sequence>MADSNLPLPLPPGVTESYLPSHDLTYHVLSAGQRGNPLVLCLHGFPELAFSWRKIMPAIAAEGYHVVAYDQRGYGRTTGWDTREFSSVDLNTFTFTRLVRDAVILVNALGYKEVACVIGHDFGAVGASMCALMRPDLFKSVVMMSHPFKGSPSLPFDIVSNPKPAPEKEDVHKALAELPEPRKHYKWYYSTNPAAAEMDKPREDLHDFLRGYFHLKSADWKGNDPKPLNAWEATELAKLPYYYAMPLEATMRQAVKISMDGEDPTTVSRLSARWLTDEDLALYVQEFGRNGFQGGLNWYRVATDPNNMKDVELFAGKKIEVPALFISGKKDWGTYQEPGVVEKMGEVCSRFRGTVLVDHAGHWLQQEQPEKVIELVSKFLHDTTVDWISH</sequence>
<dbReference type="STRING" id="1095630.A0A2J6TJT4"/>
<evidence type="ECO:0000313" key="5">
    <source>
        <dbReference type="Proteomes" id="UP000235371"/>
    </source>
</evidence>
<evidence type="ECO:0000256" key="1">
    <source>
        <dbReference type="ARBA" id="ARBA00022801"/>
    </source>
</evidence>
<feature type="domain" description="AB hydrolase-1" evidence="3">
    <location>
        <begin position="37"/>
        <end position="146"/>
    </location>
</feature>
<dbReference type="InterPro" id="IPR000073">
    <property type="entry name" value="AB_hydrolase_1"/>
</dbReference>
<dbReference type="Proteomes" id="UP000235371">
    <property type="component" value="Unassembled WGS sequence"/>
</dbReference>
<dbReference type="RefSeq" id="XP_024740178.1">
    <property type="nucleotide sequence ID" value="XM_024888381.1"/>
</dbReference>
<gene>
    <name evidence="4" type="ORF">K444DRAFT_716264</name>
</gene>
<dbReference type="GO" id="GO:0016787">
    <property type="term" value="F:hydrolase activity"/>
    <property type="evidence" value="ECO:0007669"/>
    <property type="project" value="UniProtKB-KW"/>
</dbReference>
<protein>
    <submittedName>
        <fullName evidence="4">Alpha/beta-hydrolase</fullName>
    </submittedName>
</protein>
<name>A0A2J6TJT4_9HELO</name>
<evidence type="ECO:0000313" key="4">
    <source>
        <dbReference type="EMBL" id="PMD63274.1"/>
    </source>
</evidence>